<accession>A0A1G9Y9W0</accession>
<feature type="domain" description="GGDEF" evidence="2">
    <location>
        <begin position="347"/>
        <end position="480"/>
    </location>
</feature>
<name>A0A1G9Y9W0_9FIRM</name>
<protein>
    <submittedName>
        <fullName evidence="3">Diguanylate cyclase (GGDEF) domain-containing protein</fullName>
    </submittedName>
</protein>
<evidence type="ECO:0000259" key="2">
    <source>
        <dbReference type="PROSITE" id="PS50887"/>
    </source>
</evidence>
<dbReference type="PROSITE" id="PS50887">
    <property type="entry name" value="GGDEF"/>
    <property type="match status" value="1"/>
</dbReference>
<keyword evidence="1" id="KW-1133">Transmembrane helix</keyword>
<dbReference type="CDD" id="cd01949">
    <property type="entry name" value="GGDEF"/>
    <property type="match status" value="1"/>
</dbReference>
<dbReference type="CDD" id="cd18773">
    <property type="entry name" value="PDC1_HK_sensor"/>
    <property type="match status" value="1"/>
</dbReference>
<dbReference type="InterPro" id="IPR043128">
    <property type="entry name" value="Rev_trsase/Diguanyl_cyclase"/>
</dbReference>
<dbReference type="OrthoDB" id="9759607at2"/>
<dbReference type="SUPFAM" id="SSF55073">
    <property type="entry name" value="Nucleotide cyclase"/>
    <property type="match status" value="1"/>
</dbReference>
<dbReference type="SMART" id="SM00267">
    <property type="entry name" value="GGDEF"/>
    <property type="match status" value="1"/>
</dbReference>
<feature type="transmembrane region" description="Helical" evidence="1">
    <location>
        <begin position="12"/>
        <end position="33"/>
    </location>
</feature>
<dbReference type="EMBL" id="FNHZ01000005">
    <property type="protein sequence ID" value="SDN05213.1"/>
    <property type="molecule type" value="Genomic_DNA"/>
</dbReference>
<dbReference type="RefSeq" id="WP_074521784.1">
    <property type="nucleotide sequence ID" value="NZ_FNHZ01000005.1"/>
</dbReference>
<dbReference type="Gene3D" id="3.30.70.270">
    <property type="match status" value="1"/>
</dbReference>
<reference evidence="4" key="1">
    <citation type="submission" date="2016-10" db="EMBL/GenBank/DDBJ databases">
        <authorList>
            <person name="Varghese N."/>
            <person name="Submissions S."/>
        </authorList>
    </citation>
    <scope>NUCLEOTIDE SEQUENCE [LARGE SCALE GENOMIC DNA]</scope>
    <source>
        <strain evidence="4">M83</strain>
    </source>
</reference>
<keyword evidence="1" id="KW-0472">Membrane</keyword>
<proteinExistence type="predicted"/>
<keyword evidence="4" id="KW-1185">Reference proteome</keyword>
<evidence type="ECO:0000313" key="3">
    <source>
        <dbReference type="EMBL" id="SDN05213.1"/>
    </source>
</evidence>
<evidence type="ECO:0000313" key="4">
    <source>
        <dbReference type="Proteomes" id="UP000187651"/>
    </source>
</evidence>
<dbReference type="Proteomes" id="UP000187651">
    <property type="component" value="Unassembled WGS sequence"/>
</dbReference>
<dbReference type="PANTHER" id="PTHR46663:SF2">
    <property type="entry name" value="GGDEF DOMAIN-CONTAINING PROTEIN"/>
    <property type="match status" value="1"/>
</dbReference>
<dbReference type="AlphaFoldDB" id="A0A1G9Y9W0"/>
<sequence>MKRVKNFIKNNILLVTNIIIIVIGAIFAIVLSVNSLKSIIKKDMENTTSALFDGVYTSISDVLEYTVNYTNGMCNDYFLQEMLDLEDEMDEAEFEDMMAQYLERNRAANNWEGAYLISCKTNKYYTPDGVGKIVDPENNEYDVWYKNFIESGMEYGSDLTYDEFNDQEYVIFTDRVMRINGEVRAVLGCAIYLTDITDDMKHCADEYNVDVCLTDVDGNTTLDINGINLVESYYCRYYTNDMVEIDQIYTDDGYIIRRYIPDLGMYLVVRNNHYSLSEKFIKIYRGAVIYACVMILILTCLNFYRFRGEKAVLKSNIYTDFLTQISNVKGLQTNIKTFISGGNSKEIGGSMFILDIDNFKQINDNFGHRKGDEVLHMFANELSKAFRAGDIVGRLGGDEFMVFSPTLNDYKHIEKKAQELKELFQWTISESGKAVNISVSIGVAIYPKDGATYEELYKTADKALYYVKKHKKDGYCIYGKIS</sequence>
<dbReference type="Pfam" id="PF00990">
    <property type="entry name" value="GGDEF"/>
    <property type="match status" value="1"/>
</dbReference>
<dbReference type="NCBIfam" id="TIGR00254">
    <property type="entry name" value="GGDEF"/>
    <property type="match status" value="1"/>
</dbReference>
<organism evidence="3 4">
    <name type="scientific">Lachnospira pectinoschiza</name>
    <dbReference type="NCBI Taxonomy" id="28052"/>
    <lineage>
        <taxon>Bacteria</taxon>
        <taxon>Bacillati</taxon>
        <taxon>Bacillota</taxon>
        <taxon>Clostridia</taxon>
        <taxon>Lachnospirales</taxon>
        <taxon>Lachnospiraceae</taxon>
        <taxon>Lachnospira</taxon>
    </lineage>
</organism>
<keyword evidence="1" id="KW-0812">Transmembrane</keyword>
<dbReference type="PANTHER" id="PTHR46663">
    <property type="entry name" value="DIGUANYLATE CYCLASE DGCT-RELATED"/>
    <property type="match status" value="1"/>
</dbReference>
<dbReference type="InterPro" id="IPR029787">
    <property type="entry name" value="Nucleotide_cyclase"/>
</dbReference>
<gene>
    <name evidence="3" type="ORF">SAMN05216544_1726</name>
</gene>
<dbReference type="InterPro" id="IPR000160">
    <property type="entry name" value="GGDEF_dom"/>
</dbReference>
<feature type="transmembrane region" description="Helical" evidence="1">
    <location>
        <begin position="283"/>
        <end position="304"/>
    </location>
</feature>
<dbReference type="InterPro" id="IPR052163">
    <property type="entry name" value="DGC-Regulatory_Protein"/>
</dbReference>
<evidence type="ECO:0000256" key="1">
    <source>
        <dbReference type="SAM" id="Phobius"/>
    </source>
</evidence>